<organism evidence="2 3">
    <name type="scientific">Populus alba x Populus x berolinensis</name>
    <dbReference type="NCBI Taxonomy" id="444605"/>
    <lineage>
        <taxon>Eukaryota</taxon>
        <taxon>Viridiplantae</taxon>
        <taxon>Streptophyta</taxon>
        <taxon>Embryophyta</taxon>
        <taxon>Tracheophyta</taxon>
        <taxon>Spermatophyta</taxon>
        <taxon>Magnoliopsida</taxon>
        <taxon>eudicotyledons</taxon>
        <taxon>Gunneridae</taxon>
        <taxon>Pentapetalae</taxon>
        <taxon>rosids</taxon>
        <taxon>fabids</taxon>
        <taxon>Malpighiales</taxon>
        <taxon>Salicaceae</taxon>
        <taxon>Saliceae</taxon>
        <taxon>Populus</taxon>
    </lineage>
</organism>
<name>A0AAD6M4K8_9ROSI</name>
<keyword evidence="3" id="KW-1185">Reference proteome</keyword>
<dbReference type="Proteomes" id="UP001164929">
    <property type="component" value="Chromosome 11"/>
</dbReference>
<feature type="compositionally biased region" description="Basic and acidic residues" evidence="1">
    <location>
        <begin position="28"/>
        <end position="44"/>
    </location>
</feature>
<feature type="region of interest" description="Disordered" evidence="1">
    <location>
        <begin position="1"/>
        <end position="46"/>
    </location>
</feature>
<reference evidence="2" key="1">
    <citation type="journal article" date="2023" name="Mol. Ecol. Resour.">
        <title>Chromosome-level genome assembly of a triploid poplar Populus alba 'Berolinensis'.</title>
        <authorList>
            <person name="Chen S."/>
            <person name="Yu Y."/>
            <person name="Wang X."/>
            <person name="Wang S."/>
            <person name="Zhang T."/>
            <person name="Zhou Y."/>
            <person name="He R."/>
            <person name="Meng N."/>
            <person name="Wang Y."/>
            <person name="Liu W."/>
            <person name="Liu Z."/>
            <person name="Liu J."/>
            <person name="Guo Q."/>
            <person name="Huang H."/>
            <person name="Sederoff R.R."/>
            <person name="Wang G."/>
            <person name="Qu G."/>
            <person name="Chen S."/>
        </authorList>
    </citation>
    <scope>NUCLEOTIDE SEQUENCE</scope>
    <source>
        <strain evidence="2">SC-2020</strain>
    </source>
</reference>
<protein>
    <submittedName>
        <fullName evidence="2">Uncharacterized protein</fullName>
    </submittedName>
</protein>
<evidence type="ECO:0000313" key="2">
    <source>
        <dbReference type="EMBL" id="KAJ6978510.1"/>
    </source>
</evidence>
<dbReference type="EMBL" id="JAQIZT010000011">
    <property type="protein sequence ID" value="KAJ6978510.1"/>
    <property type="molecule type" value="Genomic_DNA"/>
</dbReference>
<proteinExistence type="predicted"/>
<dbReference type="AlphaFoldDB" id="A0AAD6M4K8"/>
<evidence type="ECO:0000256" key="1">
    <source>
        <dbReference type="SAM" id="MobiDB-lite"/>
    </source>
</evidence>
<gene>
    <name evidence="2" type="ORF">NC653_026814</name>
</gene>
<comment type="caution">
    <text evidence="2">The sequence shown here is derived from an EMBL/GenBank/DDBJ whole genome shotgun (WGS) entry which is preliminary data.</text>
</comment>
<accession>A0AAD6M4K8</accession>
<evidence type="ECO:0000313" key="3">
    <source>
        <dbReference type="Proteomes" id="UP001164929"/>
    </source>
</evidence>
<sequence>MGTLRGSDADRINQSFPPFSRPQKKQRVKDSRFEEFPLDEERHLPPQLEPQVLRKWESRPALHITS</sequence>